<keyword evidence="1" id="KW-0812">Transmembrane</keyword>
<organism evidence="2 3">
    <name type="scientific">Alkalihalophilus pseudofirmus</name>
    <name type="common">Bacillus pseudofirmus</name>
    <dbReference type="NCBI Taxonomy" id="79885"/>
    <lineage>
        <taxon>Bacteria</taxon>
        <taxon>Bacillati</taxon>
        <taxon>Bacillota</taxon>
        <taxon>Bacilli</taxon>
        <taxon>Bacillales</taxon>
        <taxon>Bacillaceae</taxon>
        <taxon>Alkalihalophilus</taxon>
    </lineage>
</organism>
<accession>A0AAJ2KWJ4</accession>
<dbReference type="Proteomes" id="UP001285636">
    <property type="component" value="Unassembled WGS sequence"/>
</dbReference>
<evidence type="ECO:0000313" key="2">
    <source>
        <dbReference type="EMBL" id="MDV2884350.1"/>
    </source>
</evidence>
<sequence>MRQVFIFIFCICLYMSTAEYGYATEVNGQHTWKELNQTTDHVLQLVKQEKFEEAKQLLDYFSDGFIQLDFKAEGFTMNEMRTITMTFEQSVEAVTAAEKSLDERIYTVTTFRLAVDALSSEHHPLWLQSEETLLNQLALIKQDHQNGQPEAMQHRMNTFLRHYQMIRPALTIDLEPHLLQQVESQVTYLDNLRVDGINSDKLTAHIEMMEADFAKVFERVKEDSADPSLLWVMITIGGMIVLSLSYVGVKKYRAEKGKVRMKE</sequence>
<proteinExistence type="predicted"/>
<dbReference type="InterPro" id="IPR014231">
    <property type="entry name" value="Spore_YpjB"/>
</dbReference>
<evidence type="ECO:0000313" key="3">
    <source>
        <dbReference type="Proteomes" id="UP001285636"/>
    </source>
</evidence>
<dbReference type="Pfam" id="PF09577">
    <property type="entry name" value="Spore_YpjB"/>
    <property type="match status" value="1"/>
</dbReference>
<reference evidence="2" key="1">
    <citation type="submission" date="2023-10" db="EMBL/GenBank/DDBJ databases">
        <title>Screening of Alkalihalophilus pseudofirmusBZ-TG-HK211 and Its Alleviation of Salt Stress on Rapeseed Growth.</title>
        <authorList>
            <person name="Zhao B."/>
            <person name="Guo T."/>
        </authorList>
    </citation>
    <scope>NUCLEOTIDE SEQUENCE</scope>
    <source>
        <strain evidence="2">BZ-TG-HK211</strain>
    </source>
</reference>
<dbReference type="EMBL" id="JAWJAY010000001">
    <property type="protein sequence ID" value="MDV2884350.1"/>
    <property type="molecule type" value="Genomic_DNA"/>
</dbReference>
<feature type="transmembrane region" description="Helical" evidence="1">
    <location>
        <begin position="229"/>
        <end position="249"/>
    </location>
</feature>
<protein>
    <submittedName>
        <fullName evidence="2">Sporulation protein YpjB</fullName>
    </submittedName>
</protein>
<keyword evidence="1" id="KW-1133">Transmembrane helix</keyword>
<name>A0AAJ2KWJ4_ALKPS</name>
<dbReference type="RefSeq" id="WP_323465922.1">
    <property type="nucleotide sequence ID" value="NZ_CP144224.1"/>
</dbReference>
<dbReference type="NCBIfam" id="TIGR02878">
    <property type="entry name" value="spore_ypjB"/>
    <property type="match status" value="1"/>
</dbReference>
<keyword evidence="1" id="KW-0472">Membrane</keyword>
<dbReference type="AlphaFoldDB" id="A0AAJ2KWJ4"/>
<gene>
    <name evidence="2" type="primary">ypjB</name>
    <name evidence="2" type="ORF">RYX45_04105</name>
</gene>
<comment type="caution">
    <text evidence="2">The sequence shown here is derived from an EMBL/GenBank/DDBJ whole genome shotgun (WGS) entry which is preliminary data.</text>
</comment>
<evidence type="ECO:0000256" key="1">
    <source>
        <dbReference type="SAM" id="Phobius"/>
    </source>
</evidence>